<feature type="transmembrane region" description="Helical" evidence="2">
    <location>
        <begin position="168"/>
        <end position="186"/>
    </location>
</feature>
<dbReference type="Proteomes" id="UP000295711">
    <property type="component" value="Unassembled WGS sequence"/>
</dbReference>
<reference evidence="3 4" key="1">
    <citation type="submission" date="2019-03" db="EMBL/GenBank/DDBJ databases">
        <title>Genomic Encyclopedia of Type Strains, Phase IV (KMG-IV): sequencing the most valuable type-strain genomes for metagenomic binning, comparative biology and taxonomic classification.</title>
        <authorList>
            <person name="Goeker M."/>
        </authorList>
    </citation>
    <scope>NUCLEOTIDE SEQUENCE [LARGE SCALE GENOMIC DNA]</scope>
    <source>
        <strain evidence="3 4">DSM 28559</strain>
    </source>
</reference>
<gene>
    <name evidence="3" type="ORF">EV212_102256</name>
</gene>
<dbReference type="SUPFAM" id="SSF103473">
    <property type="entry name" value="MFS general substrate transporter"/>
    <property type="match status" value="1"/>
</dbReference>
<name>A0A4R2LFM2_9FIRM</name>
<evidence type="ECO:0000313" key="3">
    <source>
        <dbReference type="EMBL" id="TCO85938.1"/>
    </source>
</evidence>
<feature type="transmembrane region" description="Helical" evidence="2">
    <location>
        <begin position="353"/>
        <end position="376"/>
    </location>
</feature>
<dbReference type="EMBL" id="SLXA01000002">
    <property type="protein sequence ID" value="TCO85938.1"/>
    <property type="molecule type" value="Genomic_DNA"/>
</dbReference>
<proteinExistence type="predicted"/>
<dbReference type="InterPro" id="IPR036259">
    <property type="entry name" value="MFS_trans_sf"/>
</dbReference>
<protein>
    <recommendedName>
        <fullName evidence="5">MFS transporter</fullName>
    </recommendedName>
</protein>
<dbReference type="GO" id="GO:0005886">
    <property type="term" value="C:plasma membrane"/>
    <property type="evidence" value="ECO:0007669"/>
    <property type="project" value="UniProtKB-SubCell"/>
</dbReference>
<keyword evidence="2" id="KW-0812">Transmembrane</keyword>
<dbReference type="RefSeq" id="WP_132088962.1">
    <property type="nucleotide sequence ID" value="NZ_JANKAQ010000001.1"/>
</dbReference>
<accession>A0A4R2LFM2</accession>
<keyword evidence="2" id="KW-1133">Transmembrane helix</keyword>
<evidence type="ECO:0000313" key="4">
    <source>
        <dbReference type="Proteomes" id="UP000295711"/>
    </source>
</evidence>
<sequence>MTRDKAKRLFLAAIILLTVAQGLSSSVFSNYFKEVYQVDSVQRGFLEIPREMPGVLCVVVISLLGSMGNVSMAFIAYGLSCLGLLVLGLLSPSYGIMMIFLFIASLGEHMMMPLRDSIAIDLSKEGKTGTFLGKLKGRMLFASMMTSLAVFIGFRVGIFWFGQGMIPSFCLALVIAAVGAGFILKLKKECPELNVPQRHKQASGQKEKHSFKKKYLPYYVVTAVYGCQKRVRIVFGPWIIIELLAKGADTLALLGIAAHFAGSLFAPLIGRFLDRYGVKKALVLEGCGIASIFAFSGWVAGNIAGETLGTVGAPLFVAYLVYILINLTDHFNTVHTFLMKQLADDPADVMENLSFGLSVDHVIAVVLSGGLGILWQTWGPQYVFYIAAAASLVQVCVAGWLKKIGE</sequence>
<dbReference type="AlphaFoldDB" id="A0A4R2LFM2"/>
<evidence type="ECO:0000256" key="2">
    <source>
        <dbReference type="SAM" id="Phobius"/>
    </source>
</evidence>
<feature type="transmembrane region" description="Helical" evidence="2">
    <location>
        <begin position="382"/>
        <end position="401"/>
    </location>
</feature>
<dbReference type="GO" id="GO:0022857">
    <property type="term" value="F:transmembrane transporter activity"/>
    <property type="evidence" value="ECO:0007669"/>
    <property type="project" value="InterPro"/>
</dbReference>
<keyword evidence="4" id="KW-1185">Reference proteome</keyword>
<feature type="transmembrane region" description="Helical" evidence="2">
    <location>
        <begin position="84"/>
        <end position="106"/>
    </location>
</feature>
<keyword evidence="2" id="KW-0472">Membrane</keyword>
<feature type="transmembrane region" description="Helical" evidence="2">
    <location>
        <begin position="313"/>
        <end position="332"/>
    </location>
</feature>
<dbReference type="OrthoDB" id="9774288at2"/>
<evidence type="ECO:0008006" key="5">
    <source>
        <dbReference type="Google" id="ProtNLM"/>
    </source>
</evidence>
<dbReference type="Gene3D" id="1.20.1250.20">
    <property type="entry name" value="MFS general substrate transporter like domains"/>
    <property type="match status" value="2"/>
</dbReference>
<dbReference type="InterPro" id="IPR011701">
    <property type="entry name" value="MFS"/>
</dbReference>
<dbReference type="Pfam" id="PF07690">
    <property type="entry name" value="MFS_1"/>
    <property type="match status" value="1"/>
</dbReference>
<feature type="transmembrane region" description="Helical" evidence="2">
    <location>
        <begin position="139"/>
        <end position="161"/>
    </location>
</feature>
<feature type="transmembrane region" description="Helical" evidence="2">
    <location>
        <begin position="282"/>
        <end position="301"/>
    </location>
</feature>
<feature type="transmembrane region" description="Helical" evidence="2">
    <location>
        <begin position="251"/>
        <end position="270"/>
    </location>
</feature>
<feature type="transmembrane region" description="Helical" evidence="2">
    <location>
        <begin position="53"/>
        <end position="77"/>
    </location>
</feature>
<comment type="subcellular location">
    <subcellularLocation>
        <location evidence="1">Cell membrane</location>
        <topology evidence="1">Multi-pass membrane protein</topology>
    </subcellularLocation>
</comment>
<comment type="caution">
    <text evidence="3">The sequence shown here is derived from an EMBL/GenBank/DDBJ whole genome shotgun (WGS) entry which is preliminary data.</text>
</comment>
<organism evidence="3 4">
    <name type="scientific">Frisingicoccus caecimuris</name>
    <dbReference type="NCBI Taxonomy" id="1796636"/>
    <lineage>
        <taxon>Bacteria</taxon>
        <taxon>Bacillati</taxon>
        <taxon>Bacillota</taxon>
        <taxon>Clostridia</taxon>
        <taxon>Lachnospirales</taxon>
        <taxon>Lachnospiraceae</taxon>
        <taxon>Frisingicoccus</taxon>
    </lineage>
</organism>
<evidence type="ECO:0000256" key="1">
    <source>
        <dbReference type="ARBA" id="ARBA00004651"/>
    </source>
</evidence>